<feature type="signal peptide" evidence="9">
    <location>
        <begin position="1"/>
        <end position="22"/>
    </location>
</feature>
<keyword evidence="4 7" id="KW-0645">Protease</keyword>
<dbReference type="GO" id="GO:0005576">
    <property type="term" value="C:extracellular region"/>
    <property type="evidence" value="ECO:0007669"/>
    <property type="project" value="UniProtKB-SubCell"/>
</dbReference>
<dbReference type="OrthoDB" id="9798386at2"/>
<keyword evidence="13" id="KW-1185">Reference proteome</keyword>
<comment type="similarity">
    <text evidence="2 7 8">Belongs to the peptidase S8 family.</text>
</comment>
<dbReference type="PROSITE" id="PS00138">
    <property type="entry name" value="SUBTILASE_SER"/>
    <property type="match status" value="1"/>
</dbReference>
<evidence type="ECO:0000256" key="9">
    <source>
        <dbReference type="SAM" id="SignalP"/>
    </source>
</evidence>
<dbReference type="InterPro" id="IPR054399">
    <property type="entry name" value="Fervidolysin-like_N_prodom"/>
</dbReference>
<evidence type="ECO:0000256" key="2">
    <source>
        <dbReference type="ARBA" id="ARBA00011073"/>
    </source>
</evidence>
<protein>
    <submittedName>
        <fullName evidence="12">Thermitase</fullName>
    </submittedName>
</protein>
<keyword evidence="6 7" id="KW-0720">Serine protease</keyword>
<feature type="domain" description="Fervidolysin-like N-terminal prodomain" evidence="11">
    <location>
        <begin position="37"/>
        <end position="98"/>
    </location>
</feature>
<dbReference type="SUPFAM" id="SSF52743">
    <property type="entry name" value="Subtilisin-like"/>
    <property type="match status" value="1"/>
</dbReference>
<evidence type="ECO:0000256" key="5">
    <source>
        <dbReference type="ARBA" id="ARBA00022801"/>
    </source>
</evidence>
<organism evidence="12 13">
    <name type="scientific">Marininema mesophilum</name>
    <dbReference type="NCBI Taxonomy" id="1048340"/>
    <lineage>
        <taxon>Bacteria</taxon>
        <taxon>Bacillati</taxon>
        <taxon>Bacillota</taxon>
        <taxon>Bacilli</taxon>
        <taxon>Bacillales</taxon>
        <taxon>Thermoactinomycetaceae</taxon>
        <taxon>Marininema</taxon>
    </lineage>
</organism>
<evidence type="ECO:0000256" key="3">
    <source>
        <dbReference type="ARBA" id="ARBA00022525"/>
    </source>
</evidence>
<evidence type="ECO:0000259" key="10">
    <source>
        <dbReference type="Pfam" id="PF00082"/>
    </source>
</evidence>
<keyword evidence="3" id="KW-0964">Secreted</keyword>
<dbReference type="Proteomes" id="UP000198534">
    <property type="component" value="Unassembled WGS sequence"/>
</dbReference>
<accession>A0A1H2X317</accession>
<dbReference type="PRINTS" id="PR00723">
    <property type="entry name" value="SUBTILISIN"/>
</dbReference>
<dbReference type="InterPro" id="IPR036852">
    <property type="entry name" value="Peptidase_S8/S53_dom_sf"/>
</dbReference>
<evidence type="ECO:0000256" key="7">
    <source>
        <dbReference type="PROSITE-ProRule" id="PRU01240"/>
    </source>
</evidence>
<dbReference type="PANTHER" id="PTHR43806">
    <property type="entry name" value="PEPTIDASE S8"/>
    <property type="match status" value="1"/>
</dbReference>
<evidence type="ECO:0000259" key="11">
    <source>
        <dbReference type="Pfam" id="PF22148"/>
    </source>
</evidence>
<comment type="subcellular location">
    <subcellularLocation>
        <location evidence="1">Secreted</location>
    </subcellularLocation>
</comment>
<dbReference type="PANTHER" id="PTHR43806:SF11">
    <property type="entry name" value="CEREVISIN-RELATED"/>
    <property type="match status" value="1"/>
</dbReference>
<dbReference type="EMBL" id="FNNQ01000007">
    <property type="protein sequence ID" value="SDW86894.1"/>
    <property type="molecule type" value="Genomic_DNA"/>
</dbReference>
<feature type="domain" description="Peptidase S8/S53" evidence="10">
    <location>
        <begin position="136"/>
        <end position="376"/>
    </location>
</feature>
<dbReference type="InterPro" id="IPR023827">
    <property type="entry name" value="Peptidase_S8_Asp-AS"/>
</dbReference>
<dbReference type="InterPro" id="IPR034084">
    <property type="entry name" value="Thermitase-like_dom"/>
</dbReference>
<evidence type="ECO:0000313" key="13">
    <source>
        <dbReference type="Proteomes" id="UP000198534"/>
    </source>
</evidence>
<dbReference type="Pfam" id="PF00082">
    <property type="entry name" value="Peptidase_S8"/>
    <property type="match status" value="1"/>
</dbReference>
<proteinExistence type="inferred from homology"/>
<dbReference type="PROSITE" id="PS00137">
    <property type="entry name" value="SUBTILASE_HIS"/>
    <property type="match status" value="1"/>
</dbReference>
<dbReference type="Pfam" id="PF22148">
    <property type="entry name" value="Fervidolysin_NPro-like"/>
    <property type="match status" value="1"/>
</dbReference>
<keyword evidence="9" id="KW-0732">Signal</keyword>
<evidence type="ECO:0000256" key="6">
    <source>
        <dbReference type="ARBA" id="ARBA00022825"/>
    </source>
</evidence>
<dbReference type="AlphaFoldDB" id="A0A1H2X317"/>
<evidence type="ECO:0000313" key="12">
    <source>
        <dbReference type="EMBL" id="SDW86894.1"/>
    </source>
</evidence>
<dbReference type="RefSeq" id="WP_091739060.1">
    <property type="nucleotide sequence ID" value="NZ_FNNQ01000007.1"/>
</dbReference>
<dbReference type="InterPro" id="IPR000209">
    <property type="entry name" value="Peptidase_S8/S53_dom"/>
</dbReference>
<evidence type="ECO:0000256" key="1">
    <source>
        <dbReference type="ARBA" id="ARBA00004613"/>
    </source>
</evidence>
<dbReference type="CDD" id="cd07484">
    <property type="entry name" value="Peptidases_S8_Thermitase_like"/>
    <property type="match status" value="1"/>
</dbReference>
<reference evidence="12 13" key="1">
    <citation type="submission" date="2016-10" db="EMBL/GenBank/DDBJ databases">
        <authorList>
            <person name="de Groot N.N."/>
        </authorList>
    </citation>
    <scope>NUCLEOTIDE SEQUENCE [LARGE SCALE GENOMIC DNA]</scope>
    <source>
        <strain evidence="12 13">DSM 45610</strain>
    </source>
</reference>
<sequence length="386" mass="39857">MKKTALFVSAIVLSAGVFTTLAQVNAQTPDKSSSKSSEIIVKYKSGATSSKISALNESMNAKVTGGSEGLDFKTVEVKGSAKDAIKKFEKDSNVAYAEKKITFKATADPNDTDFSKQYGPQTIKAPEAWETTKGKKDVKVAVVDTGVDYTHPDLKDKVEKGGDYINNDKDPKDDQGHGTHCAGVIGAVTNNNEGIAGVAPDVTIYAVKVLDENGSGDNETVAKGIKDAADAGSSVISLSLGSPENSKVVEDAVNYAADKGSVVVAAAGNDGSKDPGYPGANEKAIAVGATDKSDKKAEFSNYGSDWVDVAAPGVDILSTVPGGKYEEMSGTSMATPHVAGVAGLVASTGKKGDEVRKAIESSADKVDGTGSDWKYGRVNAANAVKK</sequence>
<feature type="active site" description="Charge relay system" evidence="7">
    <location>
        <position position="144"/>
    </location>
</feature>
<dbReference type="InterPro" id="IPR015500">
    <property type="entry name" value="Peptidase_S8_subtilisin-rel"/>
</dbReference>
<dbReference type="GO" id="GO:0006508">
    <property type="term" value="P:proteolysis"/>
    <property type="evidence" value="ECO:0007669"/>
    <property type="project" value="UniProtKB-KW"/>
</dbReference>
<dbReference type="InterPro" id="IPR022398">
    <property type="entry name" value="Peptidase_S8_His-AS"/>
</dbReference>
<feature type="active site" description="Charge relay system" evidence="7">
    <location>
        <position position="177"/>
    </location>
</feature>
<dbReference type="PROSITE" id="PS00136">
    <property type="entry name" value="SUBTILASE_ASP"/>
    <property type="match status" value="1"/>
</dbReference>
<feature type="active site" description="Charge relay system" evidence="7">
    <location>
        <position position="332"/>
    </location>
</feature>
<dbReference type="InterPro" id="IPR023828">
    <property type="entry name" value="Peptidase_S8_Ser-AS"/>
</dbReference>
<keyword evidence="5 7" id="KW-0378">Hydrolase</keyword>
<evidence type="ECO:0000256" key="4">
    <source>
        <dbReference type="ARBA" id="ARBA00022670"/>
    </source>
</evidence>
<dbReference type="GO" id="GO:0004252">
    <property type="term" value="F:serine-type endopeptidase activity"/>
    <property type="evidence" value="ECO:0007669"/>
    <property type="project" value="UniProtKB-UniRule"/>
</dbReference>
<dbReference type="PROSITE" id="PS51892">
    <property type="entry name" value="SUBTILASE"/>
    <property type="match status" value="1"/>
</dbReference>
<dbReference type="STRING" id="1048340.SAMN05444487_10757"/>
<gene>
    <name evidence="12" type="ORF">SAMN05444487_10757</name>
</gene>
<dbReference type="InterPro" id="IPR050131">
    <property type="entry name" value="Peptidase_S8_subtilisin-like"/>
</dbReference>
<feature type="chain" id="PRO_5038748443" evidence="9">
    <location>
        <begin position="23"/>
        <end position="386"/>
    </location>
</feature>
<name>A0A1H2X317_9BACL</name>
<dbReference type="Gene3D" id="3.40.50.200">
    <property type="entry name" value="Peptidase S8/S53 domain"/>
    <property type="match status" value="1"/>
</dbReference>
<evidence type="ECO:0000256" key="8">
    <source>
        <dbReference type="RuleBase" id="RU003355"/>
    </source>
</evidence>